<accession>A0ABY7D2E9</accession>
<gene>
    <name evidence="2" type="ORF">PtA15_15A185</name>
</gene>
<feature type="region of interest" description="Disordered" evidence="1">
    <location>
        <begin position="49"/>
        <end position="69"/>
    </location>
</feature>
<evidence type="ECO:0000256" key="1">
    <source>
        <dbReference type="SAM" id="MobiDB-lite"/>
    </source>
</evidence>
<protein>
    <submittedName>
        <fullName evidence="2">Uncharacterized protein</fullName>
    </submittedName>
</protein>
<dbReference type="RefSeq" id="XP_053027348.1">
    <property type="nucleotide sequence ID" value="XM_053163365.1"/>
</dbReference>
<dbReference type="GeneID" id="77804260"/>
<evidence type="ECO:0000313" key="2">
    <source>
        <dbReference type="EMBL" id="WAQ91793.1"/>
    </source>
</evidence>
<proteinExistence type="predicted"/>
<keyword evidence="3" id="KW-1185">Reference proteome</keyword>
<sequence length="69" mass="7476">MQECTLVPTKPAFLISAYHSPMILAPRMLLGMSTTTAIIPAPESRRWLQSPVSSSNDAPVFARAGHPQV</sequence>
<organism evidence="2 3">
    <name type="scientific">Puccinia triticina</name>
    <dbReference type="NCBI Taxonomy" id="208348"/>
    <lineage>
        <taxon>Eukaryota</taxon>
        <taxon>Fungi</taxon>
        <taxon>Dikarya</taxon>
        <taxon>Basidiomycota</taxon>
        <taxon>Pucciniomycotina</taxon>
        <taxon>Pucciniomycetes</taxon>
        <taxon>Pucciniales</taxon>
        <taxon>Pucciniaceae</taxon>
        <taxon>Puccinia</taxon>
    </lineage>
</organism>
<dbReference type="EMBL" id="CP110435">
    <property type="protein sequence ID" value="WAQ91793.1"/>
    <property type="molecule type" value="Genomic_DNA"/>
</dbReference>
<reference evidence="2" key="1">
    <citation type="submission" date="2022-10" db="EMBL/GenBank/DDBJ databases">
        <title>Puccinia triticina Genome sequencing and assembly.</title>
        <authorList>
            <person name="Li C."/>
        </authorList>
    </citation>
    <scope>NUCLEOTIDE SEQUENCE</scope>
    <source>
        <strain evidence="2">Pt15</strain>
    </source>
</reference>
<name>A0ABY7D2E9_9BASI</name>
<evidence type="ECO:0000313" key="3">
    <source>
        <dbReference type="Proteomes" id="UP001164743"/>
    </source>
</evidence>
<dbReference type="Proteomes" id="UP001164743">
    <property type="component" value="Chromosome 15A"/>
</dbReference>